<reference evidence="5 6" key="1">
    <citation type="submission" date="2020-03" db="EMBL/GenBank/DDBJ databases">
        <title>Draft Genome Sequence of Cudoniella acicularis.</title>
        <authorList>
            <person name="Buettner E."/>
            <person name="Kellner H."/>
        </authorList>
    </citation>
    <scope>NUCLEOTIDE SEQUENCE [LARGE SCALE GENOMIC DNA]</scope>
    <source>
        <strain evidence="5 6">DSM 108380</strain>
    </source>
</reference>
<sequence length="648" mass="71952">MASSFEKSVKGATKIKAAPPKSKYIEHILIATHSGEAGVGEVFRALQNRLRDSTWTVVFKSLITVHLMIREGSPDVTLAYLARHRNMLAISSFSDGNFIETVLTEHGKVQTQGRNIRHYTNYLSERARAYRDTKCDFVRGAERRLEKMTVDKGLLRETETVQHQITALLKCDVLDNEPENEITIIVFRMLVLDLLAMFHVMNQAMINILGHFFEMSKPDAERAMEIYKNFTKQTDFVVQYLSTARQYEHQTRVEVPKLKHAPVNLGKQLEDYLLDPDFEINRRQYLAEQESKKGRGATNGASKQFGAASKSETESRVSAGNAFPDTDKIAPKPQPAKGPDHDLIDFFDSIEQNQQPMATQAGQVPAQQAPFNQFNNGAPFQMQAPSQFQQNGFPQQQTGFQDPNKFLQQDPNKFLQQEPKFLQQDFNTGNTGFAAPQQIQQPQQIQPSFTGAGFGGYTPQQSFQPGGLSSIPQDSPASFQQQGQMQQLGNMQTGAPQTTNPFRQSMMPSNPTGMPGPSFVTSPPIPSPVTRPSTNPFAKSNTPPSAQPFSSTPDQLQQQQTAAPLRSMATGTNPFARNLALNSQRPQTSGGLMAQPTGSTNPFRQSQFVNTATGSGWQHNQQPIGGGFDSVDTVPVFPRPAQQQPWQQ</sequence>
<feature type="region of interest" description="Disordered" evidence="3">
    <location>
        <begin position="585"/>
        <end position="648"/>
    </location>
</feature>
<dbReference type="OrthoDB" id="44015at2759"/>
<feature type="domain" description="ENTH" evidence="4">
    <location>
        <begin position="1"/>
        <end position="137"/>
    </location>
</feature>
<dbReference type="SUPFAM" id="SSF48464">
    <property type="entry name" value="ENTH/VHS domain"/>
    <property type="match status" value="1"/>
</dbReference>
<feature type="compositionally biased region" description="Polar residues" evidence="3">
    <location>
        <begin position="530"/>
        <end position="562"/>
    </location>
</feature>
<dbReference type="Gene3D" id="1.25.40.90">
    <property type="match status" value="1"/>
</dbReference>
<evidence type="ECO:0000256" key="1">
    <source>
        <dbReference type="ARBA" id="ARBA00004496"/>
    </source>
</evidence>
<evidence type="ECO:0000256" key="2">
    <source>
        <dbReference type="ARBA" id="ARBA00022490"/>
    </source>
</evidence>
<dbReference type="PANTHER" id="PTHR22951:SF5">
    <property type="entry name" value="PHOSPHATIDYLINOSITOL-BINDING CLATHRIN ASSEMBLY PROTEIN LAP"/>
    <property type="match status" value="1"/>
</dbReference>
<dbReference type="InterPro" id="IPR014712">
    <property type="entry name" value="ANTH_dom_sf"/>
</dbReference>
<feature type="compositionally biased region" description="Polar residues" evidence="3">
    <location>
        <begin position="470"/>
        <end position="479"/>
    </location>
</feature>
<dbReference type="AlphaFoldDB" id="A0A8H4W6A8"/>
<gene>
    <name evidence="5" type="ORF">G7Y89_g3110</name>
</gene>
<dbReference type="InterPro" id="IPR013809">
    <property type="entry name" value="ENTH"/>
</dbReference>
<evidence type="ECO:0000259" key="4">
    <source>
        <dbReference type="PROSITE" id="PS50942"/>
    </source>
</evidence>
<dbReference type="SUPFAM" id="SSF89009">
    <property type="entry name" value="GAT-like domain"/>
    <property type="match status" value="1"/>
</dbReference>
<dbReference type="GO" id="GO:0032050">
    <property type="term" value="F:clathrin heavy chain binding"/>
    <property type="evidence" value="ECO:0007669"/>
    <property type="project" value="TreeGrafter"/>
</dbReference>
<dbReference type="PANTHER" id="PTHR22951">
    <property type="entry name" value="CLATHRIN ASSEMBLY PROTEIN"/>
    <property type="match status" value="1"/>
</dbReference>
<feature type="region of interest" description="Disordered" evidence="3">
    <location>
        <begin position="289"/>
        <end position="343"/>
    </location>
</feature>
<dbReference type="FunFam" id="1.20.58.150:FF:000004">
    <property type="entry name" value="ENTH domain protein"/>
    <property type="match status" value="1"/>
</dbReference>
<comment type="subcellular location">
    <subcellularLocation>
        <location evidence="1">Cytoplasm</location>
    </subcellularLocation>
</comment>
<evidence type="ECO:0000256" key="3">
    <source>
        <dbReference type="SAM" id="MobiDB-lite"/>
    </source>
</evidence>
<dbReference type="FunFam" id="1.25.40.90:FF:000025">
    <property type="entry name" value="ENTH domain protein"/>
    <property type="match status" value="1"/>
</dbReference>
<dbReference type="GO" id="GO:0000149">
    <property type="term" value="F:SNARE binding"/>
    <property type="evidence" value="ECO:0007669"/>
    <property type="project" value="TreeGrafter"/>
</dbReference>
<dbReference type="InterPro" id="IPR011417">
    <property type="entry name" value="ANTH_dom"/>
</dbReference>
<protein>
    <recommendedName>
        <fullName evidence="4">ENTH domain-containing protein</fullName>
    </recommendedName>
</protein>
<organism evidence="5 6">
    <name type="scientific">Cudoniella acicularis</name>
    <dbReference type="NCBI Taxonomy" id="354080"/>
    <lineage>
        <taxon>Eukaryota</taxon>
        <taxon>Fungi</taxon>
        <taxon>Dikarya</taxon>
        <taxon>Ascomycota</taxon>
        <taxon>Pezizomycotina</taxon>
        <taxon>Leotiomycetes</taxon>
        <taxon>Helotiales</taxon>
        <taxon>Tricladiaceae</taxon>
        <taxon>Cudoniella</taxon>
    </lineage>
</organism>
<keyword evidence="2" id="KW-0963">Cytoplasm</keyword>
<dbReference type="GO" id="GO:0005546">
    <property type="term" value="F:phosphatidylinositol-4,5-bisphosphate binding"/>
    <property type="evidence" value="ECO:0007669"/>
    <property type="project" value="TreeGrafter"/>
</dbReference>
<feature type="compositionally biased region" description="Polar residues" evidence="3">
    <location>
        <begin position="585"/>
        <end position="623"/>
    </location>
</feature>
<dbReference type="GO" id="GO:0030136">
    <property type="term" value="C:clathrin-coated vesicle"/>
    <property type="evidence" value="ECO:0007669"/>
    <property type="project" value="InterPro"/>
</dbReference>
<dbReference type="PROSITE" id="PS50942">
    <property type="entry name" value="ENTH"/>
    <property type="match status" value="1"/>
</dbReference>
<dbReference type="InterPro" id="IPR008942">
    <property type="entry name" value="ENTH_VHS"/>
</dbReference>
<dbReference type="Pfam" id="PF07651">
    <property type="entry name" value="ANTH"/>
    <property type="match status" value="1"/>
</dbReference>
<feature type="compositionally biased region" description="Polar residues" evidence="3">
    <location>
        <begin position="493"/>
        <end position="512"/>
    </location>
</feature>
<dbReference type="SMART" id="SM00273">
    <property type="entry name" value="ENTH"/>
    <property type="match status" value="1"/>
</dbReference>
<dbReference type="GO" id="GO:0006900">
    <property type="term" value="P:vesicle budding from membrane"/>
    <property type="evidence" value="ECO:0007669"/>
    <property type="project" value="TreeGrafter"/>
</dbReference>
<dbReference type="Gene3D" id="1.20.58.150">
    <property type="entry name" value="ANTH domain"/>
    <property type="match status" value="1"/>
</dbReference>
<evidence type="ECO:0000313" key="5">
    <source>
        <dbReference type="EMBL" id="KAF4634991.1"/>
    </source>
</evidence>
<comment type="caution">
    <text evidence="5">The sequence shown here is derived from an EMBL/GenBank/DDBJ whole genome shotgun (WGS) entry which is preliminary data.</text>
</comment>
<evidence type="ECO:0000313" key="6">
    <source>
        <dbReference type="Proteomes" id="UP000566819"/>
    </source>
</evidence>
<dbReference type="CDD" id="cd16988">
    <property type="entry name" value="ANTH_N_YAP180"/>
    <property type="match status" value="1"/>
</dbReference>
<dbReference type="GO" id="GO:0005905">
    <property type="term" value="C:clathrin-coated pit"/>
    <property type="evidence" value="ECO:0007669"/>
    <property type="project" value="TreeGrafter"/>
</dbReference>
<dbReference type="GO" id="GO:0072583">
    <property type="term" value="P:clathrin-dependent endocytosis"/>
    <property type="evidence" value="ECO:0007669"/>
    <property type="project" value="InterPro"/>
</dbReference>
<feature type="compositionally biased region" description="Low complexity" evidence="3">
    <location>
        <begin position="480"/>
        <end position="492"/>
    </location>
</feature>
<dbReference type="InterPro" id="IPR045192">
    <property type="entry name" value="AP180-like"/>
</dbReference>
<name>A0A8H4W6A8_9HELO</name>
<dbReference type="GO" id="GO:0005545">
    <property type="term" value="F:1-phosphatidylinositol binding"/>
    <property type="evidence" value="ECO:0007669"/>
    <property type="project" value="InterPro"/>
</dbReference>
<dbReference type="Proteomes" id="UP000566819">
    <property type="component" value="Unassembled WGS sequence"/>
</dbReference>
<dbReference type="GO" id="GO:0048268">
    <property type="term" value="P:clathrin coat assembly"/>
    <property type="evidence" value="ECO:0007669"/>
    <property type="project" value="InterPro"/>
</dbReference>
<dbReference type="EMBL" id="JAAMPI010000148">
    <property type="protein sequence ID" value="KAF4634991.1"/>
    <property type="molecule type" value="Genomic_DNA"/>
</dbReference>
<keyword evidence="6" id="KW-1185">Reference proteome</keyword>
<accession>A0A8H4W6A8</accession>
<feature type="region of interest" description="Disordered" evidence="3">
    <location>
        <begin position="428"/>
        <end position="565"/>
    </location>
</feature>
<feature type="compositionally biased region" description="Low complexity" evidence="3">
    <location>
        <begin position="436"/>
        <end position="447"/>
    </location>
</feature>
<proteinExistence type="predicted"/>